<evidence type="ECO:0000256" key="3">
    <source>
        <dbReference type="ARBA" id="ARBA00022723"/>
    </source>
</evidence>
<keyword evidence="10" id="KW-1185">Reference proteome</keyword>
<reference evidence="9 10" key="1">
    <citation type="submission" date="2019-03" db="EMBL/GenBank/DDBJ databases">
        <title>Genomic Encyclopedia of Type Strains, Phase III (KMG-III): the genomes of soil and plant-associated and newly described type strains.</title>
        <authorList>
            <person name="Whitman W."/>
        </authorList>
    </citation>
    <scope>NUCLEOTIDE SEQUENCE [LARGE SCALE GENOMIC DNA]</scope>
    <source>
        <strain evidence="9 10">LMG 29544</strain>
    </source>
</reference>
<proteinExistence type="predicted"/>
<dbReference type="InterPro" id="IPR036909">
    <property type="entry name" value="Cyt_c-like_dom_sf"/>
</dbReference>
<dbReference type="PROSITE" id="PS51007">
    <property type="entry name" value="CYTC"/>
    <property type="match status" value="1"/>
</dbReference>
<organism evidence="9 10">
    <name type="scientific">Paraburkholderia rhizosphaerae</name>
    <dbReference type="NCBI Taxonomy" id="480658"/>
    <lineage>
        <taxon>Bacteria</taxon>
        <taxon>Pseudomonadati</taxon>
        <taxon>Pseudomonadota</taxon>
        <taxon>Betaproteobacteria</taxon>
        <taxon>Burkholderiales</taxon>
        <taxon>Burkholderiaceae</taxon>
        <taxon>Paraburkholderia</taxon>
    </lineage>
</organism>
<dbReference type="OrthoDB" id="9805828at2"/>
<dbReference type="AlphaFoldDB" id="A0A4R8LW94"/>
<gene>
    <name evidence="9" type="ORF">BX592_10567</name>
</gene>
<dbReference type="GO" id="GO:0009055">
    <property type="term" value="F:electron transfer activity"/>
    <property type="evidence" value="ECO:0007669"/>
    <property type="project" value="InterPro"/>
</dbReference>
<dbReference type="PANTHER" id="PTHR11961">
    <property type="entry name" value="CYTOCHROME C"/>
    <property type="match status" value="1"/>
</dbReference>
<feature type="chain" id="PRO_5020785612" evidence="7">
    <location>
        <begin position="26"/>
        <end position="125"/>
    </location>
</feature>
<keyword evidence="5 6" id="KW-0408">Iron</keyword>
<evidence type="ECO:0000256" key="5">
    <source>
        <dbReference type="ARBA" id="ARBA00023004"/>
    </source>
</evidence>
<feature type="signal peptide" evidence="7">
    <location>
        <begin position="1"/>
        <end position="25"/>
    </location>
</feature>
<evidence type="ECO:0000313" key="10">
    <source>
        <dbReference type="Proteomes" id="UP000295509"/>
    </source>
</evidence>
<evidence type="ECO:0000313" key="9">
    <source>
        <dbReference type="EMBL" id="TDY52183.1"/>
    </source>
</evidence>
<keyword evidence="2 6" id="KW-0349">Heme</keyword>
<evidence type="ECO:0000256" key="2">
    <source>
        <dbReference type="ARBA" id="ARBA00022617"/>
    </source>
</evidence>
<name>A0A4R8LW94_9BURK</name>
<dbReference type="Gene3D" id="1.10.760.10">
    <property type="entry name" value="Cytochrome c-like domain"/>
    <property type="match status" value="1"/>
</dbReference>
<comment type="caution">
    <text evidence="9">The sequence shown here is derived from an EMBL/GenBank/DDBJ whole genome shotgun (WGS) entry which is preliminary data.</text>
</comment>
<evidence type="ECO:0000256" key="6">
    <source>
        <dbReference type="PROSITE-ProRule" id="PRU00433"/>
    </source>
</evidence>
<dbReference type="Proteomes" id="UP000295509">
    <property type="component" value="Unassembled WGS sequence"/>
</dbReference>
<dbReference type="RefSeq" id="WP_134191123.1">
    <property type="nucleotide sequence ID" value="NZ_JBHLUW010000027.1"/>
</dbReference>
<evidence type="ECO:0000259" key="8">
    <source>
        <dbReference type="PROSITE" id="PS51007"/>
    </source>
</evidence>
<keyword evidence="3 6" id="KW-0479">Metal-binding</keyword>
<protein>
    <submittedName>
        <fullName evidence="9">Cytochrome c</fullName>
    </submittedName>
</protein>
<evidence type="ECO:0000256" key="4">
    <source>
        <dbReference type="ARBA" id="ARBA00022982"/>
    </source>
</evidence>
<dbReference type="GO" id="GO:0046872">
    <property type="term" value="F:metal ion binding"/>
    <property type="evidence" value="ECO:0007669"/>
    <property type="project" value="UniProtKB-KW"/>
</dbReference>
<dbReference type="SUPFAM" id="SSF46626">
    <property type="entry name" value="Cytochrome c"/>
    <property type="match status" value="1"/>
</dbReference>
<keyword evidence="7" id="KW-0732">Signal</keyword>
<dbReference type="PRINTS" id="PR00604">
    <property type="entry name" value="CYTCHRMECIAB"/>
</dbReference>
<dbReference type="Pfam" id="PF00034">
    <property type="entry name" value="Cytochrom_C"/>
    <property type="match status" value="1"/>
</dbReference>
<evidence type="ECO:0000256" key="7">
    <source>
        <dbReference type="SAM" id="SignalP"/>
    </source>
</evidence>
<sequence length="125" mass="12954">MNKSILSTSLTIAFASATLSVAAHAAPAGDPVAGKTAYGACMSCHSIGDNDVGPAHRGVVGRKAGSVPGYSYSVALKNSGIVWTPEMIDRWLQGPQKLVPGTKMFFSVGDAKTRADIIAYLATQK</sequence>
<evidence type="ECO:0000256" key="1">
    <source>
        <dbReference type="ARBA" id="ARBA00022448"/>
    </source>
</evidence>
<accession>A0A4R8LW94</accession>
<feature type="domain" description="Cytochrome c" evidence="8">
    <location>
        <begin position="29"/>
        <end position="125"/>
    </location>
</feature>
<dbReference type="InterPro" id="IPR009056">
    <property type="entry name" value="Cyt_c-like_dom"/>
</dbReference>
<keyword evidence="1" id="KW-0813">Transport</keyword>
<keyword evidence="4" id="KW-0249">Electron transport</keyword>
<dbReference type="GO" id="GO:0020037">
    <property type="term" value="F:heme binding"/>
    <property type="evidence" value="ECO:0007669"/>
    <property type="project" value="InterPro"/>
</dbReference>
<dbReference type="InterPro" id="IPR002327">
    <property type="entry name" value="Cyt_c_1A/1B"/>
</dbReference>
<dbReference type="EMBL" id="SORE01000005">
    <property type="protein sequence ID" value="TDY52183.1"/>
    <property type="molecule type" value="Genomic_DNA"/>
</dbReference>